<dbReference type="RefSeq" id="WP_328858340.1">
    <property type="nucleotide sequence ID" value="NZ_CP108021.1"/>
</dbReference>
<feature type="DNA-binding region" description="H-T-H motif" evidence="2">
    <location>
        <begin position="36"/>
        <end position="55"/>
    </location>
</feature>
<dbReference type="InterPro" id="IPR050109">
    <property type="entry name" value="HTH-type_TetR-like_transc_reg"/>
</dbReference>
<dbReference type="PANTHER" id="PTHR30055:SF239">
    <property type="entry name" value="TRANSCRIPTIONAL REGULATORY PROTEIN"/>
    <property type="match status" value="1"/>
</dbReference>
<keyword evidence="5" id="KW-1185">Reference proteome</keyword>
<evidence type="ECO:0000256" key="2">
    <source>
        <dbReference type="PROSITE-ProRule" id="PRU00335"/>
    </source>
</evidence>
<dbReference type="InterPro" id="IPR009057">
    <property type="entry name" value="Homeodomain-like_sf"/>
</dbReference>
<proteinExistence type="predicted"/>
<name>A0AAU4K549_9NOCA</name>
<dbReference type="EMBL" id="CP108021">
    <property type="protein sequence ID" value="WUM21210.1"/>
    <property type="molecule type" value="Genomic_DNA"/>
</dbReference>
<organism evidence="4 5">
    <name type="scientific">Williamsia herbipolensis</name>
    <dbReference type="NCBI Taxonomy" id="1603258"/>
    <lineage>
        <taxon>Bacteria</taxon>
        <taxon>Bacillati</taxon>
        <taxon>Actinomycetota</taxon>
        <taxon>Actinomycetes</taxon>
        <taxon>Mycobacteriales</taxon>
        <taxon>Nocardiaceae</taxon>
        <taxon>Williamsia</taxon>
    </lineage>
</organism>
<evidence type="ECO:0000259" key="3">
    <source>
        <dbReference type="PROSITE" id="PS50977"/>
    </source>
</evidence>
<dbReference type="SUPFAM" id="SSF46689">
    <property type="entry name" value="Homeodomain-like"/>
    <property type="match status" value="1"/>
</dbReference>
<dbReference type="PANTHER" id="PTHR30055">
    <property type="entry name" value="HTH-TYPE TRANSCRIPTIONAL REGULATOR RUTR"/>
    <property type="match status" value="1"/>
</dbReference>
<dbReference type="Pfam" id="PF00440">
    <property type="entry name" value="TetR_N"/>
    <property type="match status" value="1"/>
</dbReference>
<keyword evidence="1 2" id="KW-0238">DNA-binding</keyword>
<dbReference type="Proteomes" id="UP001432128">
    <property type="component" value="Chromosome"/>
</dbReference>
<sequence>MTTAGSTGRKTPRLSADDWIAAAFDLLTDEGVAAVKIVTLCKRLRVTKGSFYWHFADINGLFEAMSAAWTAESDAYLRGLTELGAAPPAERIEQMTRRLVDHQTWARESAVREWARTHPVVADAVAQLDNRIFEVVQQTLTELGLTPEDARIRAGLLVYAGIGFVESRGSLPTPTPEDIHKMIEVIFT</sequence>
<evidence type="ECO:0000313" key="4">
    <source>
        <dbReference type="EMBL" id="WUM21210.1"/>
    </source>
</evidence>
<gene>
    <name evidence="4" type="ORF">OG579_05250</name>
</gene>
<evidence type="ECO:0000256" key="1">
    <source>
        <dbReference type="ARBA" id="ARBA00023125"/>
    </source>
</evidence>
<feature type="domain" description="HTH tetR-type" evidence="3">
    <location>
        <begin position="13"/>
        <end position="73"/>
    </location>
</feature>
<dbReference type="PROSITE" id="PS50977">
    <property type="entry name" value="HTH_TETR_2"/>
    <property type="match status" value="1"/>
</dbReference>
<dbReference type="InterPro" id="IPR001647">
    <property type="entry name" value="HTH_TetR"/>
</dbReference>
<dbReference type="AlphaFoldDB" id="A0AAU4K549"/>
<protein>
    <submittedName>
        <fullName evidence="4">TetR/AcrR family transcriptional regulator</fullName>
    </submittedName>
</protein>
<evidence type="ECO:0000313" key="5">
    <source>
        <dbReference type="Proteomes" id="UP001432128"/>
    </source>
</evidence>
<accession>A0AAU4K549</accession>
<dbReference type="KEGG" id="whr:OG579_05250"/>
<reference evidence="4 5" key="1">
    <citation type="submission" date="2022-10" db="EMBL/GenBank/DDBJ databases">
        <title>The complete genomes of actinobacterial strains from the NBC collection.</title>
        <authorList>
            <person name="Joergensen T.S."/>
            <person name="Alvarez Arevalo M."/>
            <person name="Sterndorff E.B."/>
            <person name="Faurdal D."/>
            <person name="Vuksanovic O."/>
            <person name="Mourched A.-S."/>
            <person name="Charusanti P."/>
            <person name="Shaw S."/>
            <person name="Blin K."/>
            <person name="Weber T."/>
        </authorList>
    </citation>
    <scope>NUCLEOTIDE SEQUENCE [LARGE SCALE GENOMIC DNA]</scope>
    <source>
        <strain evidence="4 5">NBC_00319</strain>
    </source>
</reference>
<dbReference type="GO" id="GO:0000976">
    <property type="term" value="F:transcription cis-regulatory region binding"/>
    <property type="evidence" value="ECO:0007669"/>
    <property type="project" value="TreeGrafter"/>
</dbReference>
<dbReference type="GO" id="GO:0003700">
    <property type="term" value="F:DNA-binding transcription factor activity"/>
    <property type="evidence" value="ECO:0007669"/>
    <property type="project" value="TreeGrafter"/>
</dbReference>
<dbReference type="Gene3D" id="1.10.357.10">
    <property type="entry name" value="Tetracycline Repressor, domain 2"/>
    <property type="match status" value="1"/>
</dbReference>